<feature type="domain" description="UspA" evidence="2">
    <location>
        <begin position="1"/>
        <end position="143"/>
    </location>
</feature>
<sequence>MKNILIPYDFSETAINALNYTKKLFENHRANIYVLGVYISTPSEILNTEYNDRWFNEIDDSIEDELNYLIEVLNNNKESNLNFSAIVKSESIINAIKSAIKEKQIDLVVTGTKGAHSLVETFIGTNTINMINHINECSILVVPTNYKYKSLHQIVFSTNYKRPFNLKELKTLIELSIIKGCSIEVVNLSVEDFFTDNQRKNKVKLRELFQDLNVDYKKIDWQDSETKTLENHIEEIESELLVLINHKHNFFNRLIEENVIKKSAFHSKIPLLILPEQE</sequence>
<dbReference type="Gene3D" id="3.40.50.12370">
    <property type="match status" value="1"/>
</dbReference>
<dbReference type="CDD" id="cd00293">
    <property type="entry name" value="USP-like"/>
    <property type="match status" value="1"/>
</dbReference>
<protein>
    <submittedName>
        <fullName evidence="3">Nucleotide-binding universal stress UspA family protein</fullName>
    </submittedName>
</protein>
<evidence type="ECO:0000313" key="4">
    <source>
        <dbReference type="Proteomes" id="UP000323136"/>
    </source>
</evidence>
<comment type="caution">
    <text evidence="3">The sequence shown here is derived from an EMBL/GenBank/DDBJ whole genome shotgun (WGS) entry which is preliminary data.</text>
</comment>
<gene>
    <name evidence="3" type="ORF">C7447_102194</name>
</gene>
<dbReference type="Proteomes" id="UP000323136">
    <property type="component" value="Unassembled WGS sequence"/>
</dbReference>
<accession>A0A5S5DV05</accession>
<proteinExistence type="inferred from homology"/>
<dbReference type="RefSeq" id="WP_148869680.1">
    <property type="nucleotide sequence ID" value="NZ_VNIA01000002.1"/>
</dbReference>
<name>A0A5S5DV05_9FLAO</name>
<evidence type="ECO:0000259" key="2">
    <source>
        <dbReference type="Pfam" id="PF00582"/>
    </source>
</evidence>
<dbReference type="AlphaFoldDB" id="A0A5S5DV05"/>
<dbReference type="PRINTS" id="PR01438">
    <property type="entry name" value="UNVRSLSTRESS"/>
</dbReference>
<dbReference type="InterPro" id="IPR006015">
    <property type="entry name" value="Universal_stress_UspA"/>
</dbReference>
<keyword evidence="4" id="KW-1185">Reference proteome</keyword>
<evidence type="ECO:0000313" key="3">
    <source>
        <dbReference type="EMBL" id="TYP98876.1"/>
    </source>
</evidence>
<dbReference type="OrthoDB" id="9788959at2"/>
<evidence type="ECO:0000256" key="1">
    <source>
        <dbReference type="ARBA" id="ARBA00008791"/>
    </source>
</evidence>
<organism evidence="3 4">
    <name type="scientific">Tenacibaculum adriaticum</name>
    <dbReference type="NCBI Taxonomy" id="413713"/>
    <lineage>
        <taxon>Bacteria</taxon>
        <taxon>Pseudomonadati</taxon>
        <taxon>Bacteroidota</taxon>
        <taxon>Flavobacteriia</taxon>
        <taxon>Flavobacteriales</taxon>
        <taxon>Flavobacteriaceae</taxon>
        <taxon>Tenacibaculum</taxon>
    </lineage>
</organism>
<dbReference type="PANTHER" id="PTHR46268:SF6">
    <property type="entry name" value="UNIVERSAL STRESS PROTEIN UP12"/>
    <property type="match status" value="1"/>
</dbReference>
<dbReference type="Pfam" id="PF00582">
    <property type="entry name" value="Usp"/>
    <property type="match status" value="1"/>
</dbReference>
<comment type="similarity">
    <text evidence="1">Belongs to the universal stress protein A family.</text>
</comment>
<dbReference type="SUPFAM" id="SSF52402">
    <property type="entry name" value="Adenine nucleotide alpha hydrolases-like"/>
    <property type="match status" value="2"/>
</dbReference>
<dbReference type="PANTHER" id="PTHR46268">
    <property type="entry name" value="STRESS RESPONSE PROTEIN NHAX"/>
    <property type="match status" value="1"/>
</dbReference>
<dbReference type="InterPro" id="IPR006016">
    <property type="entry name" value="UspA"/>
</dbReference>
<reference evidence="3 4" key="1">
    <citation type="submission" date="2019-07" db="EMBL/GenBank/DDBJ databases">
        <title>Genomic Encyclopedia of Type Strains, Phase IV (KMG-IV): sequencing the most valuable type-strain genomes for metagenomic binning, comparative biology and taxonomic classification.</title>
        <authorList>
            <person name="Goeker M."/>
        </authorList>
    </citation>
    <scope>NUCLEOTIDE SEQUENCE [LARGE SCALE GENOMIC DNA]</scope>
    <source>
        <strain evidence="3 4">DSM 18961</strain>
    </source>
</reference>
<dbReference type="EMBL" id="VNIA01000002">
    <property type="protein sequence ID" value="TYP98876.1"/>
    <property type="molecule type" value="Genomic_DNA"/>
</dbReference>